<dbReference type="RefSeq" id="WP_161037113.1">
    <property type="nucleotide sequence ID" value="NZ_WWCL01000010.1"/>
</dbReference>
<dbReference type="Gene3D" id="3.30.420.10">
    <property type="entry name" value="Ribonuclease H-like superfamily/Ribonuclease H"/>
    <property type="match status" value="1"/>
</dbReference>
<dbReference type="SUPFAM" id="SSF53098">
    <property type="entry name" value="Ribonuclease H-like"/>
    <property type="match status" value="1"/>
</dbReference>
<feature type="domain" description="Integrase catalytic" evidence="2">
    <location>
        <begin position="221"/>
        <end position="450"/>
    </location>
</feature>
<evidence type="ECO:0000256" key="1">
    <source>
        <dbReference type="SAM" id="MobiDB-lite"/>
    </source>
</evidence>
<evidence type="ECO:0000313" key="3">
    <source>
        <dbReference type="EMBL" id="MYN47738.1"/>
    </source>
</evidence>
<dbReference type="Proteomes" id="UP000444316">
    <property type="component" value="Unassembled WGS sequence"/>
</dbReference>
<protein>
    <submittedName>
        <fullName evidence="3">Integrase</fullName>
    </submittedName>
</protein>
<dbReference type="EMBL" id="WWCL01000010">
    <property type="protein sequence ID" value="MYN47738.1"/>
    <property type="molecule type" value="Genomic_DNA"/>
</dbReference>
<reference evidence="3" key="1">
    <citation type="submission" date="2019-12" db="EMBL/GenBank/DDBJ databases">
        <title>Novel species isolated from a subtropical stream in China.</title>
        <authorList>
            <person name="Lu H."/>
        </authorList>
    </citation>
    <scope>NUCLEOTIDE SEQUENCE [LARGE SCALE GENOMIC DNA]</scope>
    <source>
        <strain evidence="3">FT93W</strain>
    </source>
</reference>
<dbReference type="InterPro" id="IPR001584">
    <property type="entry name" value="Integrase_cat-core"/>
</dbReference>
<proteinExistence type="predicted"/>
<evidence type="ECO:0000313" key="4">
    <source>
        <dbReference type="Proteomes" id="UP000444316"/>
    </source>
</evidence>
<accession>A0A845I773</accession>
<dbReference type="InterPro" id="IPR012337">
    <property type="entry name" value="RNaseH-like_sf"/>
</dbReference>
<organism evidence="3 4">
    <name type="scientific">Duganella fentianensis</name>
    <dbReference type="NCBI Taxonomy" id="2692177"/>
    <lineage>
        <taxon>Bacteria</taxon>
        <taxon>Pseudomonadati</taxon>
        <taxon>Pseudomonadota</taxon>
        <taxon>Betaproteobacteria</taxon>
        <taxon>Burkholderiales</taxon>
        <taxon>Oxalobacteraceae</taxon>
        <taxon>Telluria group</taxon>
        <taxon>Duganella</taxon>
    </lineage>
</organism>
<dbReference type="SUPFAM" id="SSF50610">
    <property type="entry name" value="mu transposase, C-terminal domain"/>
    <property type="match status" value="1"/>
</dbReference>
<dbReference type="Pfam" id="PF09299">
    <property type="entry name" value="Mu-transpos_C"/>
    <property type="match status" value="1"/>
</dbReference>
<keyword evidence="4" id="KW-1185">Reference proteome</keyword>
<dbReference type="PROSITE" id="PS50994">
    <property type="entry name" value="INTEGRASE"/>
    <property type="match status" value="1"/>
</dbReference>
<dbReference type="InterPro" id="IPR009004">
    <property type="entry name" value="Transposase_Mu_C"/>
</dbReference>
<dbReference type="InterPro" id="IPR036397">
    <property type="entry name" value="RNaseH_sf"/>
</dbReference>
<evidence type="ECO:0000259" key="2">
    <source>
        <dbReference type="PROSITE" id="PS50994"/>
    </source>
</evidence>
<comment type="caution">
    <text evidence="3">The sequence shown here is derived from an EMBL/GenBank/DDBJ whole genome shotgun (WGS) entry which is preliminary data.</text>
</comment>
<dbReference type="AlphaFoldDB" id="A0A845I773"/>
<feature type="region of interest" description="Disordered" evidence="1">
    <location>
        <begin position="606"/>
        <end position="659"/>
    </location>
</feature>
<sequence>MTGRRSATATDRADPTLWPTVAWPALSGEQQKIFRAREEAVRLYCRRAPLRSIEAATGVPFSSVRRMYERCLQTHADGRLQGLRALVPYEHVKSYRRSAKSVRSGPAGKAGAFQQLLERHPELEALIANELQAHHVVLREGPKGLVVGGLSALHKRFRLLCLELGLTQGDYPLVQDEQGIRSLGAAVKSMAARSFELAARVALAQKRSGGVRPHAEGLPLVAAIPFDAVEFDGHRVDVRLRIVFERVAGIEESFEIDRVWLLTIIDICSRAILGYHIVLEPEYSRFDVLKTVERALVPWRPPALTIPGLRFAPGAGMPSERFPELGYALWNWFRFDNAKAHLAEDTLRVLTDIVGCGAHAGPAYRPNERPHIERFFGTLASVLAHRLPGNTGSGAADPRRRIAELTATSAAVVRLDELMELTAVAIANYNAAAHTNLGGRSPLEMLGYYVREKQSALRWLAEPMRRNLCLLQHEHEGHVRGSVVKGVRPYIHFFGARYTSHALAGRADLIGKPVRLYFDAEDVRALRVFDAAGRELCVVEVQGAWRHTAHTLRMRKEILALVRARKLRVAHNDDPVQCYLDYLRHGAARRRRSASKAEIARRAIDAAAPAPKAPPGPAEKAQSDCATAPVPLPAEEAKQSKSPVKGKRLIIGSGQVFSR</sequence>
<gene>
    <name evidence="3" type="ORF">GTP23_22125</name>
</gene>
<dbReference type="GO" id="GO:0003676">
    <property type="term" value="F:nucleic acid binding"/>
    <property type="evidence" value="ECO:0007669"/>
    <property type="project" value="InterPro"/>
</dbReference>
<name>A0A845I773_9BURK</name>
<dbReference type="InterPro" id="IPR015378">
    <property type="entry name" value="Transposase-like_Mu_C"/>
</dbReference>
<dbReference type="GO" id="GO:0015074">
    <property type="term" value="P:DNA integration"/>
    <property type="evidence" value="ECO:0007669"/>
    <property type="project" value="InterPro"/>
</dbReference>